<organism evidence="6 7">
    <name type="scientific">Balneatrix alpica</name>
    <dbReference type="NCBI Taxonomy" id="75684"/>
    <lineage>
        <taxon>Bacteria</taxon>
        <taxon>Pseudomonadati</taxon>
        <taxon>Pseudomonadota</taxon>
        <taxon>Gammaproteobacteria</taxon>
        <taxon>Oceanospirillales</taxon>
        <taxon>Balneatrichaceae</taxon>
        <taxon>Balneatrix</taxon>
    </lineage>
</organism>
<evidence type="ECO:0000256" key="3">
    <source>
        <dbReference type="ARBA" id="ARBA00023239"/>
    </source>
</evidence>
<accession>A0ABV5ZBD8</accession>
<dbReference type="Proteomes" id="UP001589628">
    <property type="component" value="Unassembled WGS sequence"/>
</dbReference>
<dbReference type="Pfam" id="PF04073">
    <property type="entry name" value="tRNA_edit"/>
    <property type="match status" value="1"/>
</dbReference>
<reference evidence="6 7" key="1">
    <citation type="submission" date="2024-09" db="EMBL/GenBank/DDBJ databases">
        <authorList>
            <person name="Sun Q."/>
            <person name="Mori K."/>
        </authorList>
    </citation>
    <scope>NUCLEOTIDE SEQUENCE [LARGE SCALE GENOMIC DNA]</scope>
    <source>
        <strain evidence="6 7">ATCC 51285</strain>
    </source>
</reference>
<dbReference type="PANTHER" id="PTHR30411">
    <property type="entry name" value="CYTOPLASMIC PROTEIN"/>
    <property type="match status" value="1"/>
</dbReference>
<dbReference type="RefSeq" id="WP_027311621.1">
    <property type="nucleotide sequence ID" value="NZ_JAUESS010000007.1"/>
</dbReference>
<dbReference type="PANTHER" id="PTHR30411:SF0">
    <property type="entry name" value="CYS-TRNA(PRO)_CYS-TRNA(CYS) DEACYLASE YBAK"/>
    <property type="match status" value="1"/>
</dbReference>
<comment type="caution">
    <text evidence="6">The sequence shown here is derived from an EMBL/GenBank/DDBJ whole genome shotgun (WGS) entry which is preliminary data.</text>
</comment>
<protein>
    <recommendedName>
        <fullName evidence="4">Cys-tRNA(Pro)/Cys-tRNA(Cys) deacylase</fullName>
        <ecNumber evidence="4">4.2.-.-</ecNumber>
    </recommendedName>
</protein>
<evidence type="ECO:0000313" key="6">
    <source>
        <dbReference type="EMBL" id="MFB9886125.1"/>
    </source>
</evidence>
<evidence type="ECO:0000256" key="2">
    <source>
        <dbReference type="ARBA" id="ARBA00022917"/>
    </source>
</evidence>
<feature type="domain" description="YbaK/aminoacyl-tRNA synthetase-associated" evidence="5">
    <location>
        <begin position="32"/>
        <end position="145"/>
    </location>
</feature>
<evidence type="ECO:0000256" key="1">
    <source>
        <dbReference type="ARBA" id="ARBA00009798"/>
    </source>
</evidence>
<keyword evidence="2 4" id="KW-0648">Protein biosynthesis</keyword>
<evidence type="ECO:0000259" key="5">
    <source>
        <dbReference type="Pfam" id="PF04073"/>
    </source>
</evidence>
<evidence type="ECO:0000313" key="7">
    <source>
        <dbReference type="Proteomes" id="UP001589628"/>
    </source>
</evidence>
<dbReference type="EMBL" id="JBHLZN010000002">
    <property type="protein sequence ID" value="MFB9886125.1"/>
    <property type="molecule type" value="Genomic_DNA"/>
</dbReference>
<dbReference type="InterPro" id="IPR036754">
    <property type="entry name" value="YbaK/aa-tRNA-synt-asso_dom_sf"/>
</dbReference>
<dbReference type="Gene3D" id="3.90.960.10">
    <property type="entry name" value="YbaK/aminoacyl-tRNA synthetase-associated domain"/>
    <property type="match status" value="1"/>
</dbReference>
<dbReference type="InterPro" id="IPR007214">
    <property type="entry name" value="YbaK/aa-tRNA-synth-assoc-dom"/>
</dbReference>
<proteinExistence type="inferred from homology"/>
<dbReference type="EC" id="4.2.-.-" evidence="4"/>
<dbReference type="CDD" id="cd00002">
    <property type="entry name" value="YbaK_deacylase"/>
    <property type="match status" value="1"/>
</dbReference>
<keyword evidence="7" id="KW-1185">Reference proteome</keyword>
<dbReference type="NCBIfam" id="TIGR00011">
    <property type="entry name" value="YbaK_EbsC"/>
    <property type="match status" value="1"/>
</dbReference>
<comment type="similarity">
    <text evidence="1 4">Belongs to the prolyl-tRNA editing family. YbaK/EbsC subfamily.</text>
</comment>
<keyword evidence="3 4" id="KW-0456">Lyase</keyword>
<sequence length="155" mass="16391">MTPAIKSMEQAKLSFSIHSYEHDPKAPAYGLEAAEKLGLSPEQVFKTLIIKVDAKQLAVAVIPVAKQLDLKAAAAALKGKKAEMAPVPEAERATGYIVGGISPLGQKKRLPLLLDHSALTQDKIYISAGRRGLEIALAANDLLKLSAGQAAALTR</sequence>
<gene>
    <name evidence="6" type="primary">ybaK</name>
    <name evidence="6" type="ORF">ACFFLH_06860</name>
</gene>
<dbReference type="PIRSF" id="PIRSF006181">
    <property type="entry name" value="EbsC_YbaK"/>
    <property type="match status" value="1"/>
</dbReference>
<name>A0ABV5ZBD8_9GAMM</name>
<dbReference type="SUPFAM" id="SSF55826">
    <property type="entry name" value="YbaK/ProRS associated domain"/>
    <property type="match status" value="1"/>
</dbReference>
<dbReference type="InterPro" id="IPR004369">
    <property type="entry name" value="Prolyl-tRNA_editing_YbaK/EbsC"/>
</dbReference>
<evidence type="ECO:0000256" key="4">
    <source>
        <dbReference type="PIRNR" id="PIRNR006181"/>
    </source>
</evidence>